<evidence type="ECO:0000313" key="3">
    <source>
        <dbReference type="Proteomes" id="UP001551482"/>
    </source>
</evidence>
<dbReference type="Pfam" id="PF13313">
    <property type="entry name" value="DUF4082"/>
    <property type="match status" value="1"/>
</dbReference>
<feature type="domain" description="DUF4082" evidence="1">
    <location>
        <begin position="51"/>
        <end position="183"/>
    </location>
</feature>
<evidence type="ECO:0000313" key="2">
    <source>
        <dbReference type="EMBL" id="MEU8136596.1"/>
    </source>
</evidence>
<organism evidence="2 3">
    <name type="scientific">Streptodolium elevatio</name>
    <dbReference type="NCBI Taxonomy" id="3157996"/>
    <lineage>
        <taxon>Bacteria</taxon>
        <taxon>Bacillati</taxon>
        <taxon>Actinomycetota</taxon>
        <taxon>Actinomycetes</taxon>
        <taxon>Kitasatosporales</taxon>
        <taxon>Streptomycetaceae</taxon>
        <taxon>Streptodolium</taxon>
    </lineage>
</organism>
<reference evidence="2 3" key="1">
    <citation type="submission" date="2024-06" db="EMBL/GenBank/DDBJ databases">
        <title>The Natural Products Discovery Center: Release of the First 8490 Sequenced Strains for Exploring Actinobacteria Biosynthetic Diversity.</title>
        <authorList>
            <person name="Kalkreuter E."/>
            <person name="Kautsar S.A."/>
            <person name="Yang D."/>
            <person name="Bader C.D."/>
            <person name="Teijaro C.N."/>
            <person name="Fluegel L."/>
            <person name="Davis C.M."/>
            <person name="Simpson J.R."/>
            <person name="Lauterbach L."/>
            <person name="Steele A.D."/>
            <person name="Gui C."/>
            <person name="Meng S."/>
            <person name="Li G."/>
            <person name="Viehrig K."/>
            <person name="Ye F."/>
            <person name="Su P."/>
            <person name="Kiefer A.F."/>
            <person name="Nichols A."/>
            <person name="Cepeda A.J."/>
            <person name="Yan W."/>
            <person name="Fan B."/>
            <person name="Jiang Y."/>
            <person name="Adhikari A."/>
            <person name="Zheng C.-J."/>
            <person name="Schuster L."/>
            <person name="Cowan T.M."/>
            <person name="Smanski M.J."/>
            <person name="Chevrette M.G."/>
            <person name="De Carvalho L.P.S."/>
            <person name="Shen B."/>
        </authorList>
    </citation>
    <scope>NUCLEOTIDE SEQUENCE [LARGE SCALE GENOMIC DNA]</scope>
    <source>
        <strain evidence="2 3">NPDC048946</strain>
    </source>
</reference>
<proteinExistence type="predicted"/>
<evidence type="ECO:0000259" key="1">
    <source>
        <dbReference type="Pfam" id="PF13313"/>
    </source>
</evidence>
<accession>A0ABV3DLN6</accession>
<dbReference type="InterPro" id="IPR025141">
    <property type="entry name" value="DUF4082"/>
</dbReference>
<dbReference type="RefSeq" id="WP_358357276.1">
    <property type="nucleotide sequence ID" value="NZ_JBEZFP010000066.1"/>
</dbReference>
<sequence length="218" mass="23207">MPWLGVWSDATTYSAGQLVRHNNMLYVAKRTNLDVTPPVSLAGAYSFRAPTQPTTSVNNEEGDLELAIQFSVDVPGTISEFKFWKGSTANGGTHVGRLWRVSDTTKLAEQNFAGETSSGWQAQAISSPPAVAAGVTYLVSVRHPQARYGNTAGLFALGPITVGAITATNCRFGTTPGNMPDQTPGGGFAGLYYGIDFTFVPDDDGLDDWDIVLRGIAI</sequence>
<dbReference type="Proteomes" id="UP001551482">
    <property type="component" value="Unassembled WGS sequence"/>
</dbReference>
<dbReference type="EMBL" id="JBEZFP010000066">
    <property type="protein sequence ID" value="MEU8136596.1"/>
    <property type="molecule type" value="Genomic_DNA"/>
</dbReference>
<comment type="caution">
    <text evidence="2">The sequence shown here is derived from an EMBL/GenBank/DDBJ whole genome shotgun (WGS) entry which is preliminary data.</text>
</comment>
<gene>
    <name evidence="2" type="ORF">AB0C36_24175</name>
</gene>
<keyword evidence="3" id="KW-1185">Reference proteome</keyword>
<protein>
    <submittedName>
        <fullName evidence="2">DUF4082 domain-containing protein</fullName>
    </submittedName>
</protein>
<name>A0ABV3DLN6_9ACTN</name>